<dbReference type="GO" id="GO:0034271">
    <property type="term" value="C:phosphatidylinositol 3-kinase complex, class III, type I"/>
    <property type="evidence" value="ECO:0007669"/>
    <property type="project" value="TreeGrafter"/>
</dbReference>
<dbReference type="InterPro" id="IPR038274">
    <property type="entry name" value="Atg6/Beclin_C_sf"/>
</dbReference>
<keyword evidence="2" id="KW-0175">Coiled coil</keyword>
<accession>C5M2G1</accession>
<evidence type="ECO:0000313" key="7">
    <source>
        <dbReference type="Proteomes" id="UP000002037"/>
    </source>
</evidence>
<evidence type="ECO:0000259" key="5">
    <source>
        <dbReference type="Pfam" id="PF17675"/>
    </source>
</evidence>
<dbReference type="RefSeq" id="XP_002545469.1">
    <property type="nucleotide sequence ID" value="XM_002545423.1"/>
</dbReference>
<dbReference type="VEuPathDB" id="FungiDB:CTRG_00250"/>
<feature type="coiled-coil region" evidence="2">
    <location>
        <begin position="252"/>
        <end position="315"/>
    </location>
</feature>
<name>C5M2G1_CANTT</name>
<dbReference type="Pfam" id="PF17675">
    <property type="entry name" value="APG6_N"/>
    <property type="match status" value="1"/>
</dbReference>
<dbReference type="Proteomes" id="UP000002037">
    <property type="component" value="Unassembled WGS sequence"/>
</dbReference>
<dbReference type="Pfam" id="PF04111">
    <property type="entry name" value="APG6"/>
    <property type="match status" value="1"/>
</dbReference>
<organism evidence="6 7">
    <name type="scientific">Candida tropicalis (strain ATCC MYA-3404 / T1)</name>
    <name type="common">Yeast</name>
    <dbReference type="NCBI Taxonomy" id="294747"/>
    <lineage>
        <taxon>Eukaryota</taxon>
        <taxon>Fungi</taxon>
        <taxon>Dikarya</taxon>
        <taxon>Ascomycota</taxon>
        <taxon>Saccharomycotina</taxon>
        <taxon>Pichiomycetes</taxon>
        <taxon>Debaryomycetaceae</taxon>
        <taxon>Candida/Lodderomyces clade</taxon>
        <taxon>Candida</taxon>
    </lineage>
</organism>
<dbReference type="GeneID" id="8301954"/>
<dbReference type="InterPro" id="IPR041691">
    <property type="entry name" value="Atg6/beclin_CC"/>
</dbReference>
<dbReference type="InterPro" id="IPR040455">
    <property type="entry name" value="Atg6_BARA"/>
</dbReference>
<dbReference type="STRING" id="294747.C5M2G1"/>
<evidence type="ECO:0000256" key="1">
    <source>
        <dbReference type="ARBA" id="ARBA00005965"/>
    </source>
</evidence>
<feature type="region of interest" description="Disordered" evidence="3">
    <location>
        <begin position="68"/>
        <end position="140"/>
    </location>
</feature>
<dbReference type="AlphaFoldDB" id="C5M2G1"/>
<evidence type="ECO:0000256" key="2">
    <source>
        <dbReference type="SAM" id="Coils"/>
    </source>
</evidence>
<comment type="similarity">
    <text evidence="1">Belongs to the beclin family.</text>
</comment>
<evidence type="ECO:0000313" key="6">
    <source>
        <dbReference type="EMBL" id="EER35511.1"/>
    </source>
</evidence>
<feature type="domain" description="Atg6/beclin coiled-coil" evidence="5">
    <location>
        <begin position="166"/>
        <end position="322"/>
    </location>
</feature>
<dbReference type="GO" id="GO:0000423">
    <property type="term" value="P:mitophagy"/>
    <property type="evidence" value="ECO:0007669"/>
    <property type="project" value="TreeGrafter"/>
</dbReference>
<dbReference type="eggNOG" id="KOG2751">
    <property type="taxonomic scope" value="Eukaryota"/>
</dbReference>
<dbReference type="GO" id="GO:0006995">
    <property type="term" value="P:cellular response to nitrogen starvation"/>
    <property type="evidence" value="ECO:0007669"/>
    <property type="project" value="TreeGrafter"/>
</dbReference>
<dbReference type="GO" id="GO:0034272">
    <property type="term" value="C:phosphatidylinositol 3-kinase complex, class III, type II"/>
    <property type="evidence" value="ECO:0007669"/>
    <property type="project" value="TreeGrafter"/>
</dbReference>
<feature type="compositionally biased region" description="Polar residues" evidence="3">
    <location>
        <begin position="122"/>
        <end position="133"/>
    </location>
</feature>
<dbReference type="GO" id="GO:0000407">
    <property type="term" value="C:phagophore assembly site"/>
    <property type="evidence" value="ECO:0007669"/>
    <property type="project" value="TreeGrafter"/>
</dbReference>
<dbReference type="KEGG" id="ctp:CTRG_00250"/>
<dbReference type="Gene3D" id="1.10.418.40">
    <property type="entry name" value="Autophagy protein 6/Beclin 1"/>
    <property type="match status" value="1"/>
</dbReference>
<dbReference type="PANTHER" id="PTHR12768">
    <property type="entry name" value="BECLIN 1"/>
    <property type="match status" value="1"/>
</dbReference>
<protein>
    <submittedName>
        <fullName evidence="6">Uncharacterized protein</fullName>
    </submittedName>
</protein>
<feature type="compositionally biased region" description="Acidic residues" evidence="3">
    <location>
        <begin position="83"/>
        <end position="96"/>
    </location>
</feature>
<reference evidence="6 7" key="1">
    <citation type="journal article" date="2009" name="Nature">
        <title>Evolution of pathogenicity and sexual reproduction in eight Candida genomes.</title>
        <authorList>
            <person name="Butler G."/>
            <person name="Rasmussen M.D."/>
            <person name="Lin M.F."/>
            <person name="Santos M.A."/>
            <person name="Sakthikumar S."/>
            <person name="Munro C.A."/>
            <person name="Rheinbay E."/>
            <person name="Grabherr M."/>
            <person name="Forche A."/>
            <person name="Reedy J.L."/>
            <person name="Agrafioti I."/>
            <person name="Arnaud M.B."/>
            <person name="Bates S."/>
            <person name="Brown A.J."/>
            <person name="Brunke S."/>
            <person name="Costanzo M.C."/>
            <person name="Fitzpatrick D.A."/>
            <person name="de Groot P.W."/>
            <person name="Harris D."/>
            <person name="Hoyer L.L."/>
            <person name="Hube B."/>
            <person name="Klis F.M."/>
            <person name="Kodira C."/>
            <person name="Lennard N."/>
            <person name="Logue M.E."/>
            <person name="Martin R."/>
            <person name="Neiman A.M."/>
            <person name="Nikolaou E."/>
            <person name="Quail M.A."/>
            <person name="Quinn J."/>
            <person name="Santos M.C."/>
            <person name="Schmitzberger F.F."/>
            <person name="Sherlock G."/>
            <person name="Shah P."/>
            <person name="Silverstein K.A."/>
            <person name="Skrzypek M.S."/>
            <person name="Soll D."/>
            <person name="Staggs R."/>
            <person name="Stansfield I."/>
            <person name="Stumpf M.P."/>
            <person name="Sudbery P.E."/>
            <person name="Srikantha T."/>
            <person name="Zeng Q."/>
            <person name="Berman J."/>
            <person name="Berriman M."/>
            <person name="Heitman J."/>
            <person name="Gow N.A."/>
            <person name="Lorenz M.C."/>
            <person name="Birren B.W."/>
            <person name="Kellis M."/>
            <person name="Cuomo C.A."/>
        </authorList>
    </citation>
    <scope>NUCLEOTIDE SEQUENCE [LARGE SCALE GENOMIC DNA]</scope>
    <source>
        <strain evidence="7">ATCC MYA-3404 / T1</strain>
    </source>
</reference>
<dbReference type="GO" id="GO:0030674">
    <property type="term" value="F:protein-macromolecule adaptor activity"/>
    <property type="evidence" value="ECO:0007669"/>
    <property type="project" value="TreeGrafter"/>
</dbReference>
<dbReference type="InterPro" id="IPR007243">
    <property type="entry name" value="Atg6/Beclin"/>
</dbReference>
<dbReference type="GO" id="GO:0045324">
    <property type="term" value="P:late endosome to vacuole transport"/>
    <property type="evidence" value="ECO:0007669"/>
    <property type="project" value="TreeGrafter"/>
</dbReference>
<feature type="domain" description="Atg6 BARA" evidence="4">
    <location>
        <begin position="326"/>
        <end position="505"/>
    </location>
</feature>
<dbReference type="GO" id="GO:0043548">
    <property type="term" value="F:phosphatidylinositol 3-kinase binding"/>
    <property type="evidence" value="ECO:0007669"/>
    <property type="project" value="TreeGrafter"/>
</dbReference>
<dbReference type="GO" id="GO:0000045">
    <property type="term" value="P:autophagosome assembly"/>
    <property type="evidence" value="ECO:0007669"/>
    <property type="project" value="TreeGrafter"/>
</dbReference>
<evidence type="ECO:0000256" key="3">
    <source>
        <dbReference type="SAM" id="MobiDB-lite"/>
    </source>
</evidence>
<dbReference type="OrthoDB" id="20368at2759"/>
<dbReference type="HOGENOM" id="CLU_024219_3_2_1"/>
<gene>
    <name evidence="6" type="ORF">CTRG_00250</name>
</gene>
<evidence type="ECO:0000259" key="4">
    <source>
        <dbReference type="Pfam" id="PF04111"/>
    </source>
</evidence>
<dbReference type="EMBL" id="GG692395">
    <property type="protein sequence ID" value="EER35511.1"/>
    <property type="molecule type" value="Genomic_DNA"/>
</dbReference>
<sequence>MSSDSHFQCQKCDSPLKLDKSLQNLNNSQLKLLVNTRKNKLFEKANSQILEDLNPEDYIPQDRLEMYEQISDQEPMNRRNYFESEDDEDEEDEGDYNDSGFSSESNSYLVLNESDEFEDTSKSSGNNTKSESQSIDEERDFRMSNRIKTLSTIFSILSNNQDINHPLSEDCANLLIENYKLKFDQSQKEKDNYLLFLKKLKDKDSQLNLYVRENDQTEGEEENKVNPDLLHQDLDQKLAESIQEFQKLSTLEMKSLKELKFLENQKLELESQLNDYEKQLDHLRKNGLNDILKLKNKLQIELNEKNKRLEQSKAAYDVQLDHIDKLRNLNIYNRIFHISCDSQDKFATINGFRIGHKIIWPEVNAALGQIVLLLVFLVKRLELNLQSYKLVPLGSQSQIIKFNNQTNEDGSSKLKTVLNLYSSDEFSLGKLFNFNKLDIALIALLDIVAIIEKKLLLIDPEIVLPYKIQKDTIGGKSIRVTSNSDWTSSCKFLLTNLNWILTFVSVHTSVDDDV</sequence>
<dbReference type="PANTHER" id="PTHR12768:SF4">
    <property type="entry name" value="BECLIN-1"/>
    <property type="match status" value="1"/>
</dbReference>
<proteinExistence type="inferred from homology"/>
<keyword evidence="7" id="KW-1185">Reference proteome</keyword>